<dbReference type="SMART" id="SM00220">
    <property type="entry name" value="S_TKc"/>
    <property type="match status" value="1"/>
</dbReference>
<dbReference type="InterPro" id="IPR000719">
    <property type="entry name" value="Prot_kinase_dom"/>
</dbReference>
<dbReference type="PANTHER" id="PTHR24356">
    <property type="entry name" value="SERINE/THREONINE-PROTEIN KINASE"/>
    <property type="match status" value="1"/>
</dbReference>
<dbReference type="InterPro" id="IPR011009">
    <property type="entry name" value="Kinase-like_dom_sf"/>
</dbReference>
<dbReference type="PROSITE" id="PS00107">
    <property type="entry name" value="PROTEIN_KINASE_ATP"/>
    <property type="match status" value="1"/>
</dbReference>
<evidence type="ECO:0000256" key="10">
    <source>
        <dbReference type="SAM" id="MobiDB-lite"/>
    </source>
</evidence>
<evidence type="ECO:0000256" key="3">
    <source>
        <dbReference type="ARBA" id="ARBA00022679"/>
    </source>
</evidence>
<feature type="compositionally biased region" description="Polar residues" evidence="10">
    <location>
        <begin position="118"/>
        <end position="138"/>
    </location>
</feature>
<comment type="catalytic activity">
    <reaction evidence="7">
        <text>L-threonyl-[protein] + ATP = O-phospho-L-threonyl-[protein] + ADP + H(+)</text>
        <dbReference type="Rhea" id="RHEA:46608"/>
        <dbReference type="Rhea" id="RHEA-COMP:11060"/>
        <dbReference type="Rhea" id="RHEA-COMP:11605"/>
        <dbReference type="ChEBI" id="CHEBI:15378"/>
        <dbReference type="ChEBI" id="CHEBI:30013"/>
        <dbReference type="ChEBI" id="CHEBI:30616"/>
        <dbReference type="ChEBI" id="CHEBI:61977"/>
        <dbReference type="ChEBI" id="CHEBI:456216"/>
        <dbReference type="EC" id="2.7.11.1"/>
    </reaction>
</comment>
<dbReference type="InterPro" id="IPR017441">
    <property type="entry name" value="Protein_kinase_ATP_BS"/>
</dbReference>
<sequence length="943" mass="105527">MSTLRTLTASRSGSDRSVLVEHEGCLPTPPASPAKSTKHKTSFSQKISRVNTLFRGPFDGASSQKHKPKERRSLKSQQSVEAIGTIETGSVLVLSPSSSQTVTTASSSNSTNTSIRSPVSTGKTSVDSRFTQRDQNSSAEKKLLNSGTVITRPRPAAQKRSSPEGNLVPIEETAFDQANVTILTVEQAAAAKVFLETYFNTLLSPDPSPRELRRQKLEIELHRRMHDENFTPEQQDRMRRDFIRRETEHLREYRVMKARSIRVRTAEKGDPAARLNDEYEVLKILGKGSFGVVRLVRERSCSHFRSDGPKQVYAMKVIRKSDMLRTSQEGHLRAERDFLVASEGSDWIVPLVASFQDAANLYLVMEYMPGGDFLGLLIRENILHETVARFYIAEMIVCIEAAHNLKCIHRDVKPDNFLISASGHLKISDFGLAFDGHWSHDMAYYNSHRYGLVHKLGIAVEGDEQDREEARSVQATLKWTSSIMTGIEKHNKKDPNDGEPLLNWRNRCGNRTSAISVVGTSQYMAPEVVAGKPYDARQMTKHNILRHHETLGFPARPAVSHRCRQLMEALIRDKEDRLSSKRYKFKDLTAASPSFANVPSATRPGASSSSSSSAAAAAPKDFSGRYVFPNDAEDIKSHKWFRGIPWDRLHQLEPPFVPRIRSVDDTHYFDEEEEVSDWSESQPTEEVFSDDDTTTATTPTMARVFRRPHVVAAAASLPTSTTPTTPLPLPPLNPRQAREHEAYLFLRSLPIPIQKWALTATAQPYDSTRIQAQLDALSGLENNSPTDRLRLRQFVRLFAGRDRKRARDRLLRDRHTKAVAMDVRRRTAFMGYTWRRMRPSVDDDAAAAAGWMAGGGGGRLGRRRELGPPGADGMVELEFERGREGLRRGYAGGYAGVVVHGGYGEEYDYGYGEGWDAAGARGPRWGSVSAVGARHGKGRFSWR</sequence>
<evidence type="ECO:0000313" key="14">
    <source>
        <dbReference type="Proteomes" id="UP001174691"/>
    </source>
</evidence>
<reference evidence="13" key="1">
    <citation type="submission" date="2022-07" db="EMBL/GenBank/DDBJ databases">
        <title>Fungi with potential for degradation of polypropylene.</title>
        <authorList>
            <person name="Gostincar C."/>
        </authorList>
    </citation>
    <scope>NUCLEOTIDE SEQUENCE</scope>
    <source>
        <strain evidence="13">EXF-13287</strain>
    </source>
</reference>
<name>A0AA38VZ87_9PEZI</name>
<dbReference type="InterPro" id="IPR059233">
    <property type="entry name" value="MobB_NdrA/B/Cbk1"/>
</dbReference>
<evidence type="ECO:0000256" key="1">
    <source>
        <dbReference type="ARBA" id="ARBA00012513"/>
    </source>
</evidence>
<dbReference type="GO" id="GO:0035556">
    <property type="term" value="P:intracellular signal transduction"/>
    <property type="evidence" value="ECO:0007669"/>
    <property type="project" value="TreeGrafter"/>
</dbReference>
<keyword evidence="2" id="KW-0723">Serine/threonine-protein kinase</keyword>
<feature type="region of interest" description="Disordered" evidence="10">
    <location>
        <begin position="594"/>
        <end position="614"/>
    </location>
</feature>
<feature type="domain" description="AGC-kinase C-terminal" evidence="12">
    <location>
        <begin position="642"/>
        <end position="703"/>
    </location>
</feature>
<feature type="region of interest" description="Disordered" evidence="10">
    <location>
        <begin position="1"/>
        <end position="81"/>
    </location>
</feature>
<dbReference type="GO" id="GO:0004674">
    <property type="term" value="F:protein serine/threonine kinase activity"/>
    <property type="evidence" value="ECO:0007669"/>
    <property type="project" value="UniProtKB-KW"/>
</dbReference>
<evidence type="ECO:0000259" key="11">
    <source>
        <dbReference type="PROSITE" id="PS50011"/>
    </source>
</evidence>
<dbReference type="CDD" id="cd21742">
    <property type="entry name" value="MobB_NDR_LATS-like"/>
    <property type="match status" value="1"/>
</dbReference>
<dbReference type="PANTHER" id="PTHR24356:SF400">
    <property type="entry name" value="SERINE_THREONINE-PROTEIN KINASE CBK1"/>
    <property type="match status" value="1"/>
</dbReference>
<comment type="caution">
    <text evidence="13">The sequence shown here is derived from an EMBL/GenBank/DDBJ whole genome shotgun (WGS) entry which is preliminary data.</text>
</comment>
<feature type="region of interest" description="Disordered" evidence="10">
    <location>
        <begin position="673"/>
        <end position="695"/>
    </location>
</feature>
<keyword evidence="14" id="KW-1185">Reference proteome</keyword>
<dbReference type="SUPFAM" id="SSF56112">
    <property type="entry name" value="Protein kinase-like (PK-like)"/>
    <property type="match status" value="1"/>
</dbReference>
<evidence type="ECO:0000256" key="2">
    <source>
        <dbReference type="ARBA" id="ARBA00022527"/>
    </source>
</evidence>
<feature type="region of interest" description="Disordered" evidence="10">
    <location>
        <begin position="101"/>
        <end position="165"/>
    </location>
</feature>
<feature type="compositionally biased region" description="Polar residues" evidence="10">
    <location>
        <begin position="42"/>
        <end position="51"/>
    </location>
</feature>
<dbReference type="AlphaFoldDB" id="A0AA38VZ87"/>
<dbReference type="GO" id="GO:0005524">
    <property type="term" value="F:ATP binding"/>
    <property type="evidence" value="ECO:0007669"/>
    <property type="project" value="UniProtKB-UniRule"/>
</dbReference>
<evidence type="ECO:0000313" key="13">
    <source>
        <dbReference type="EMBL" id="KAJ9155905.1"/>
    </source>
</evidence>
<evidence type="ECO:0000256" key="4">
    <source>
        <dbReference type="ARBA" id="ARBA00022741"/>
    </source>
</evidence>
<evidence type="ECO:0000256" key="7">
    <source>
        <dbReference type="ARBA" id="ARBA00047899"/>
    </source>
</evidence>
<protein>
    <recommendedName>
        <fullName evidence="1">non-specific serine/threonine protein kinase</fullName>
        <ecNumber evidence="1">2.7.11.1</ecNumber>
    </recommendedName>
</protein>
<evidence type="ECO:0000256" key="6">
    <source>
        <dbReference type="ARBA" id="ARBA00022840"/>
    </source>
</evidence>
<evidence type="ECO:0000259" key="12">
    <source>
        <dbReference type="PROSITE" id="PS51285"/>
    </source>
</evidence>
<dbReference type="PROSITE" id="PS50011">
    <property type="entry name" value="PROTEIN_KINASE_DOM"/>
    <property type="match status" value="1"/>
</dbReference>
<keyword evidence="5 13" id="KW-0418">Kinase</keyword>
<dbReference type="PROSITE" id="PS51285">
    <property type="entry name" value="AGC_KINASE_CTER"/>
    <property type="match status" value="1"/>
</dbReference>
<dbReference type="Gene3D" id="3.30.200.20">
    <property type="entry name" value="Phosphorylase Kinase, domain 1"/>
    <property type="match status" value="1"/>
</dbReference>
<dbReference type="Pfam" id="PF00069">
    <property type="entry name" value="Pkinase"/>
    <property type="match status" value="1"/>
</dbReference>
<dbReference type="InterPro" id="IPR008271">
    <property type="entry name" value="Ser/Thr_kinase_AS"/>
</dbReference>
<evidence type="ECO:0000256" key="8">
    <source>
        <dbReference type="ARBA" id="ARBA00048679"/>
    </source>
</evidence>
<keyword evidence="6 9" id="KW-0067">ATP-binding</keyword>
<keyword evidence="4 9" id="KW-0547">Nucleotide-binding</keyword>
<dbReference type="PROSITE" id="PS00108">
    <property type="entry name" value="PROTEIN_KINASE_ST"/>
    <property type="match status" value="1"/>
</dbReference>
<feature type="binding site" evidence="9">
    <location>
        <position position="316"/>
    </location>
    <ligand>
        <name>ATP</name>
        <dbReference type="ChEBI" id="CHEBI:30616"/>
    </ligand>
</feature>
<feature type="compositionally biased region" description="Polar residues" evidence="10">
    <location>
        <begin position="1"/>
        <end position="12"/>
    </location>
</feature>
<feature type="domain" description="Protein kinase" evidence="11">
    <location>
        <begin position="279"/>
        <end position="641"/>
    </location>
</feature>
<feature type="compositionally biased region" description="Basic residues" evidence="10">
    <location>
        <begin position="64"/>
        <end position="74"/>
    </location>
</feature>
<dbReference type="EC" id="2.7.11.1" evidence="1"/>
<dbReference type="Proteomes" id="UP001174691">
    <property type="component" value="Unassembled WGS sequence"/>
</dbReference>
<keyword evidence="3" id="KW-0808">Transferase</keyword>
<evidence type="ECO:0000256" key="9">
    <source>
        <dbReference type="PROSITE-ProRule" id="PRU10141"/>
    </source>
</evidence>
<feature type="compositionally biased region" description="Low complexity" evidence="10">
    <location>
        <begin position="101"/>
        <end position="117"/>
    </location>
</feature>
<comment type="catalytic activity">
    <reaction evidence="8">
        <text>L-seryl-[protein] + ATP = O-phospho-L-seryl-[protein] + ADP + H(+)</text>
        <dbReference type="Rhea" id="RHEA:17989"/>
        <dbReference type="Rhea" id="RHEA-COMP:9863"/>
        <dbReference type="Rhea" id="RHEA-COMP:11604"/>
        <dbReference type="ChEBI" id="CHEBI:15378"/>
        <dbReference type="ChEBI" id="CHEBI:29999"/>
        <dbReference type="ChEBI" id="CHEBI:30616"/>
        <dbReference type="ChEBI" id="CHEBI:83421"/>
        <dbReference type="ChEBI" id="CHEBI:456216"/>
        <dbReference type="EC" id="2.7.11.1"/>
    </reaction>
</comment>
<dbReference type="InterPro" id="IPR050236">
    <property type="entry name" value="Ser_Thr_kinase_AGC"/>
</dbReference>
<accession>A0AA38VZ87</accession>
<proteinExistence type="predicted"/>
<evidence type="ECO:0000256" key="5">
    <source>
        <dbReference type="ARBA" id="ARBA00022777"/>
    </source>
</evidence>
<organism evidence="13 14">
    <name type="scientific">Coniochaeta hoffmannii</name>
    <dbReference type="NCBI Taxonomy" id="91930"/>
    <lineage>
        <taxon>Eukaryota</taxon>
        <taxon>Fungi</taxon>
        <taxon>Dikarya</taxon>
        <taxon>Ascomycota</taxon>
        <taxon>Pezizomycotina</taxon>
        <taxon>Sordariomycetes</taxon>
        <taxon>Sordariomycetidae</taxon>
        <taxon>Coniochaetales</taxon>
        <taxon>Coniochaetaceae</taxon>
        <taxon>Coniochaeta</taxon>
    </lineage>
</organism>
<dbReference type="InterPro" id="IPR000961">
    <property type="entry name" value="AGC-kinase_C"/>
</dbReference>
<gene>
    <name evidence="13" type="ORF">NKR19_g4326</name>
</gene>
<dbReference type="EMBL" id="JANBVN010000053">
    <property type="protein sequence ID" value="KAJ9155905.1"/>
    <property type="molecule type" value="Genomic_DNA"/>
</dbReference>
<dbReference type="SMART" id="SM00133">
    <property type="entry name" value="S_TK_X"/>
    <property type="match status" value="1"/>
</dbReference>
<dbReference type="Gene3D" id="1.10.510.10">
    <property type="entry name" value="Transferase(Phosphotransferase) domain 1"/>
    <property type="match status" value="2"/>
</dbReference>